<dbReference type="GO" id="GO:0005737">
    <property type="term" value="C:cytoplasm"/>
    <property type="evidence" value="ECO:0007669"/>
    <property type="project" value="TreeGrafter"/>
</dbReference>
<dbReference type="InParanoid" id="A0A0N1PJE9"/>
<dbReference type="STRING" id="76193.A0A0N1PJE9"/>
<name>A0A0N1PJE9_PAPMA</name>
<evidence type="ECO:0000313" key="1">
    <source>
        <dbReference type="EMBL" id="KPJ20222.1"/>
    </source>
</evidence>
<proteinExistence type="predicted"/>
<keyword evidence="1" id="KW-0489">Methyltransferase</keyword>
<accession>A0A0N1PJE9</accession>
<reference evidence="1 2" key="1">
    <citation type="journal article" date="2015" name="Nat. Commun.">
        <title>Outbred genome sequencing and CRISPR/Cas9 gene editing in butterflies.</title>
        <authorList>
            <person name="Li X."/>
            <person name="Fan D."/>
            <person name="Zhang W."/>
            <person name="Liu G."/>
            <person name="Zhang L."/>
            <person name="Zhao L."/>
            <person name="Fang X."/>
            <person name="Chen L."/>
            <person name="Dong Y."/>
            <person name="Chen Y."/>
            <person name="Ding Y."/>
            <person name="Zhao R."/>
            <person name="Feng M."/>
            <person name="Zhu Y."/>
            <person name="Feng Y."/>
            <person name="Jiang X."/>
            <person name="Zhu D."/>
            <person name="Xiang H."/>
            <person name="Feng X."/>
            <person name="Li S."/>
            <person name="Wang J."/>
            <person name="Zhang G."/>
            <person name="Kronforst M.R."/>
            <person name="Wang W."/>
        </authorList>
    </citation>
    <scope>NUCLEOTIDE SEQUENCE [LARGE SCALE GENOMIC DNA]</scope>
    <source>
        <strain evidence="1">Ya'a_city_454_Pm</strain>
        <tissue evidence="1">Whole body</tissue>
    </source>
</reference>
<dbReference type="AlphaFoldDB" id="A0A0N1PJE9"/>
<dbReference type="GO" id="GO:0032259">
    <property type="term" value="P:methylation"/>
    <property type="evidence" value="ECO:0007669"/>
    <property type="project" value="UniProtKB-KW"/>
</dbReference>
<protein>
    <submittedName>
        <fullName evidence="1">Methyltransferase-like protein 10</fullName>
    </submittedName>
</protein>
<dbReference type="PANTHER" id="PTHR12843:SF5">
    <property type="entry name" value="EEF1A LYSINE METHYLTRANSFERASE 2"/>
    <property type="match status" value="1"/>
</dbReference>
<keyword evidence="2" id="KW-1185">Reference proteome</keyword>
<dbReference type="PANTHER" id="PTHR12843">
    <property type="entry name" value="PROTEIN-LYSINE N-METHYLTRANSFERASE METTL10"/>
    <property type="match status" value="1"/>
</dbReference>
<sequence>MDDAELEPSELGTHTYWQKAYTKEIINFEDHGDPGDVWFGEDSAYRVIKWICQCGIPQDTSVIDLDDQMDVAYLIGNATIDILKDANLISK</sequence>
<gene>
    <name evidence="1" type="ORF">RR48_01790</name>
</gene>
<keyword evidence="1" id="KW-0808">Transferase</keyword>
<dbReference type="EMBL" id="KQ459736">
    <property type="protein sequence ID" value="KPJ20222.1"/>
    <property type="molecule type" value="Genomic_DNA"/>
</dbReference>
<evidence type="ECO:0000313" key="2">
    <source>
        <dbReference type="Proteomes" id="UP000053240"/>
    </source>
</evidence>
<organism evidence="1 2">
    <name type="scientific">Papilio machaon</name>
    <name type="common">Old World swallowtail butterfly</name>
    <dbReference type="NCBI Taxonomy" id="76193"/>
    <lineage>
        <taxon>Eukaryota</taxon>
        <taxon>Metazoa</taxon>
        <taxon>Ecdysozoa</taxon>
        <taxon>Arthropoda</taxon>
        <taxon>Hexapoda</taxon>
        <taxon>Insecta</taxon>
        <taxon>Pterygota</taxon>
        <taxon>Neoptera</taxon>
        <taxon>Endopterygota</taxon>
        <taxon>Lepidoptera</taxon>
        <taxon>Glossata</taxon>
        <taxon>Ditrysia</taxon>
        <taxon>Papilionoidea</taxon>
        <taxon>Papilionidae</taxon>
        <taxon>Papilioninae</taxon>
        <taxon>Papilio</taxon>
    </lineage>
</organism>
<dbReference type="GO" id="GO:0016279">
    <property type="term" value="F:protein-lysine N-methyltransferase activity"/>
    <property type="evidence" value="ECO:0007669"/>
    <property type="project" value="TreeGrafter"/>
</dbReference>
<dbReference type="Proteomes" id="UP000053240">
    <property type="component" value="Unassembled WGS sequence"/>
</dbReference>